<gene>
    <name evidence="3" type="ORF">J2T60_002031</name>
</gene>
<evidence type="ECO:0000313" key="3">
    <source>
        <dbReference type="EMBL" id="MCP1728031.1"/>
    </source>
</evidence>
<feature type="transmembrane region" description="Helical" evidence="1">
    <location>
        <begin position="81"/>
        <end position="101"/>
    </location>
</feature>
<feature type="transmembrane region" description="Helical" evidence="1">
    <location>
        <begin position="167"/>
        <end position="186"/>
    </location>
</feature>
<name>A0ABT1G9N4_9GAMM</name>
<keyword evidence="1" id="KW-1133">Transmembrane helix</keyword>
<feature type="transmembrane region" description="Helical" evidence="1">
    <location>
        <begin position="137"/>
        <end position="155"/>
    </location>
</feature>
<feature type="domain" description="EamA" evidence="2">
    <location>
        <begin position="169"/>
        <end position="303"/>
    </location>
</feature>
<evidence type="ECO:0000259" key="2">
    <source>
        <dbReference type="Pfam" id="PF00892"/>
    </source>
</evidence>
<feature type="transmembrane region" description="Helical" evidence="1">
    <location>
        <begin position="261"/>
        <end position="281"/>
    </location>
</feature>
<feature type="transmembrane region" description="Helical" evidence="1">
    <location>
        <begin position="107"/>
        <end position="130"/>
    </location>
</feature>
<keyword evidence="1" id="KW-0472">Membrane</keyword>
<proteinExistence type="predicted"/>
<dbReference type="EMBL" id="JALJYF010000002">
    <property type="protein sequence ID" value="MCP1728031.1"/>
    <property type="molecule type" value="Genomic_DNA"/>
</dbReference>
<keyword evidence="4" id="KW-1185">Reference proteome</keyword>
<feature type="transmembrane region" description="Helical" evidence="1">
    <location>
        <begin position="198"/>
        <end position="218"/>
    </location>
</feature>
<protein>
    <submittedName>
        <fullName evidence="3">DME family drug/metabolite transporter</fullName>
    </submittedName>
</protein>
<keyword evidence="1" id="KW-0812">Transmembrane</keyword>
<dbReference type="InterPro" id="IPR000620">
    <property type="entry name" value="EamA_dom"/>
</dbReference>
<dbReference type="PANTHER" id="PTHR22911">
    <property type="entry name" value="ACYL-MALONYL CONDENSING ENZYME-RELATED"/>
    <property type="match status" value="1"/>
</dbReference>
<dbReference type="Proteomes" id="UP001523550">
    <property type="component" value="Unassembled WGS sequence"/>
</dbReference>
<feature type="transmembrane region" description="Helical" evidence="1">
    <location>
        <begin position="20"/>
        <end position="39"/>
    </location>
</feature>
<dbReference type="InterPro" id="IPR037185">
    <property type="entry name" value="EmrE-like"/>
</dbReference>
<sequence>MGLKRWRSSGDAGQRLLAGWMVLLAASLWGTAGVASRWIHEAETADAIDIGFWRLGLAVPLLFLVARLQSPLPGTMLKQNGMTLLIMGLCLAGFQVGYFAAIATLGVAVATLLAICTIPVVAALLAWPWYGEAITPWAALALLGAVIGAGLIVTGAESPDLPGTGGLLLGLPLALGASFCFALLTLVSRRMSHSATPLWSATFTLAIAALVLGSFVLLRSGGIPANTGGTWAALAWIALLPTAVAYALFYAGVRLITSATAGMLILAEPLTANVLAWAIHGERLGKLGWSGAALLLSAMALMAWAGRQPRSPK</sequence>
<accession>A0ABT1G9N4</accession>
<comment type="caution">
    <text evidence="3">The sequence shown here is derived from an EMBL/GenBank/DDBJ whole genome shotgun (WGS) entry which is preliminary data.</text>
</comment>
<organism evidence="3 4">
    <name type="scientific">Natronospira proteinivora</name>
    <dbReference type="NCBI Taxonomy" id="1807133"/>
    <lineage>
        <taxon>Bacteria</taxon>
        <taxon>Pseudomonadati</taxon>
        <taxon>Pseudomonadota</taxon>
        <taxon>Gammaproteobacteria</taxon>
        <taxon>Natronospirales</taxon>
        <taxon>Natronospiraceae</taxon>
        <taxon>Natronospira</taxon>
    </lineage>
</organism>
<reference evidence="3 4" key="1">
    <citation type="submission" date="2022-03" db="EMBL/GenBank/DDBJ databases">
        <title>Genomic Encyclopedia of Type Strains, Phase III (KMG-III): the genomes of soil and plant-associated and newly described type strains.</title>
        <authorList>
            <person name="Whitman W."/>
        </authorList>
    </citation>
    <scope>NUCLEOTIDE SEQUENCE [LARGE SCALE GENOMIC DNA]</scope>
    <source>
        <strain evidence="3 4">BSker1</strain>
    </source>
</reference>
<feature type="domain" description="EamA" evidence="2">
    <location>
        <begin position="20"/>
        <end position="153"/>
    </location>
</feature>
<evidence type="ECO:0000313" key="4">
    <source>
        <dbReference type="Proteomes" id="UP001523550"/>
    </source>
</evidence>
<dbReference type="PANTHER" id="PTHR22911:SF79">
    <property type="entry name" value="MOBA-LIKE NTP TRANSFERASE DOMAIN-CONTAINING PROTEIN"/>
    <property type="match status" value="1"/>
</dbReference>
<feature type="transmembrane region" description="Helical" evidence="1">
    <location>
        <begin position="287"/>
        <end position="306"/>
    </location>
</feature>
<dbReference type="RefSeq" id="WP_253449415.1">
    <property type="nucleotide sequence ID" value="NZ_JALJYF010000002.1"/>
</dbReference>
<dbReference type="SUPFAM" id="SSF103481">
    <property type="entry name" value="Multidrug resistance efflux transporter EmrE"/>
    <property type="match status" value="2"/>
</dbReference>
<dbReference type="Pfam" id="PF00892">
    <property type="entry name" value="EamA"/>
    <property type="match status" value="2"/>
</dbReference>
<feature type="transmembrane region" description="Helical" evidence="1">
    <location>
        <begin position="51"/>
        <end position="69"/>
    </location>
</feature>
<evidence type="ECO:0000256" key="1">
    <source>
        <dbReference type="SAM" id="Phobius"/>
    </source>
</evidence>
<feature type="transmembrane region" description="Helical" evidence="1">
    <location>
        <begin position="230"/>
        <end position="249"/>
    </location>
</feature>